<sequence length="78" mass="8852">MTKQNGVNDVGHHSYKNEQTYMLEVIGGSLLAGSSSRTRSVGLCIVIYEQSYKRGLSVMEYGGLFCLYRRFVKRFFSS</sequence>
<evidence type="ECO:0000313" key="1">
    <source>
        <dbReference type="EMBL" id="NOJ71606.1"/>
    </source>
</evidence>
<proteinExistence type="predicted"/>
<comment type="caution">
    <text evidence="1">The sequence shown here is derived from an EMBL/GenBank/DDBJ whole genome shotgun (WGS) entry which is preliminary data.</text>
</comment>
<dbReference type="Proteomes" id="UP000552038">
    <property type="component" value="Unassembled WGS sequence"/>
</dbReference>
<dbReference type="EMBL" id="JABFOR010000015">
    <property type="protein sequence ID" value="NOJ71606.1"/>
    <property type="molecule type" value="Genomic_DNA"/>
</dbReference>
<protein>
    <submittedName>
        <fullName evidence="1">Uncharacterized protein</fullName>
    </submittedName>
</protein>
<dbReference type="AlphaFoldDB" id="A0AAP6ZXQ4"/>
<reference evidence="1 2" key="1">
    <citation type="submission" date="2020-05" db="EMBL/GenBank/DDBJ databases">
        <title>Whole genome sequencing and identification of novel metabolites from Paenibacillus alvei strain JR949.</title>
        <authorList>
            <person name="Rajendhran J."/>
            <person name="Sree Pranav P."/>
            <person name="Mahalakshmi B."/>
            <person name="Karthikeyan R."/>
        </authorList>
    </citation>
    <scope>NUCLEOTIDE SEQUENCE [LARGE SCALE GENOMIC DNA]</scope>
    <source>
        <strain evidence="1 2">JR949</strain>
    </source>
</reference>
<evidence type="ECO:0000313" key="2">
    <source>
        <dbReference type="Proteomes" id="UP000552038"/>
    </source>
</evidence>
<gene>
    <name evidence="1" type="ORF">HMI46_13705</name>
</gene>
<dbReference type="RefSeq" id="WP_163974587.1">
    <property type="nucleotide sequence ID" value="NZ_JAMDMG010000033.1"/>
</dbReference>
<name>A0AAP6ZXQ4_PAEAL</name>
<organism evidence="1 2">
    <name type="scientific">Paenibacillus alvei</name>
    <name type="common">Bacillus alvei</name>
    <dbReference type="NCBI Taxonomy" id="44250"/>
    <lineage>
        <taxon>Bacteria</taxon>
        <taxon>Bacillati</taxon>
        <taxon>Bacillota</taxon>
        <taxon>Bacilli</taxon>
        <taxon>Bacillales</taxon>
        <taxon>Paenibacillaceae</taxon>
        <taxon>Paenibacillus</taxon>
    </lineage>
</organism>
<accession>A0AAP6ZXQ4</accession>